<evidence type="ECO:0000313" key="3">
    <source>
        <dbReference type="Proteomes" id="UP000617734"/>
    </source>
</evidence>
<dbReference type="RefSeq" id="WP_190210170.1">
    <property type="nucleotide sequence ID" value="NZ_BNBO01000006.1"/>
</dbReference>
<organism evidence="2 3">
    <name type="scientific">Kitasatospora indigofera</name>
    <dbReference type="NCBI Taxonomy" id="67307"/>
    <lineage>
        <taxon>Bacteria</taxon>
        <taxon>Bacillati</taxon>
        <taxon>Actinomycetota</taxon>
        <taxon>Actinomycetes</taxon>
        <taxon>Kitasatosporales</taxon>
        <taxon>Streptomycetaceae</taxon>
        <taxon>Kitasatospora</taxon>
    </lineage>
</organism>
<keyword evidence="3" id="KW-1185">Reference proteome</keyword>
<dbReference type="InterPro" id="IPR005025">
    <property type="entry name" value="FMN_Rdtase-like_dom"/>
</dbReference>
<name>A0A919FI41_9ACTN</name>
<feature type="domain" description="NADPH-dependent FMN reductase-like" evidence="1">
    <location>
        <begin position="23"/>
        <end position="157"/>
    </location>
</feature>
<gene>
    <name evidence="2" type="ORF">GCM10018781_16940</name>
</gene>
<proteinExistence type="predicted"/>
<dbReference type="AlphaFoldDB" id="A0A919FI41"/>
<dbReference type="SUPFAM" id="SSF52218">
    <property type="entry name" value="Flavoproteins"/>
    <property type="match status" value="1"/>
</dbReference>
<comment type="caution">
    <text evidence="2">The sequence shown here is derived from an EMBL/GenBank/DDBJ whole genome shotgun (WGS) entry which is preliminary data.</text>
</comment>
<dbReference type="InterPro" id="IPR029039">
    <property type="entry name" value="Flavoprotein-like_sf"/>
</dbReference>
<sequence length="199" mass="20177">MTSSVSSSVAPPAQSGGAPLHFIAISGSLRANSLNTGVVLTVSELCVAPVTMTVYGGLGSLPFFNQDVEESCPPPEVVELRELIAASDGVFISSPEYAHGTSGVLKNGLEWIVGGGELVDKPVAVVTASPAATGGDRAQAWLRETLEVMGADILPESMCIPVAGAKMSGGRVTEEATLQGLRDVLAAMARAAAVRAAGS</sequence>
<dbReference type="EMBL" id="BNBO01000006">
    <property type="protein sequence ID" value="GHH65080.1"/>
    <property type="molecule type" value="Genomic_DNA"/>
</dbReference>
<evidence type="ECO:0000313" key="2">
    <source>
        <dbReference type="EMBL" id="GHH65080.1"/>
    </source>
</evidence>
<reference evidence="2" key="2">
    <citation type="submission" date="2020-09" db="EMBL/GenBank/DDBJ databases">
        <authorList>
            <person name="Sun Q."/>
            <person name="Ohkuma M."/>
        </authorList>
    </citation>
    <scope>NUCLEOTIDE SEQUENCE</scope>
    <source>
        <strain evidence="2">JCM 4646</strain>
    </source>
</reference>
<dbReference type="Proteomes" id="UP000617734">
    <property type="component" value="Unassembled WGS sequence"/>
</dbReference>
<dbReference type="InterPro" id="IPR050712">
    <property type="entry name" value="NAD(P)H-dep_reductase"/>
</dbReference>
<protein>
    <recommendedName>
        <fullName evidence="1">NADPH-dependent FMN reductase-like domain-containing protein</fullName>
    </recommendedName>
</protein>
<dbReference type="PANTHER" id="PTHR30543">
    <property type="entry name" value="CHROMATE REDUCTASE"/>
    <property type="match status" value="1"/>
</dbReference>
<dbReference type="Gene3D" id="3.40.50.360">
    <property type="match status" value="1"/>
</dbReference>
<dbReference type="Pfam" id="PF03358">
    <property type="entry name" value="FMN_red"/>
    <property type="match status" value="1"/>
</dbReference>
<dbReference type="GO" id="GO:0016491">
    <property type="term" value="F:oxidoreductase activity"/>
    <property type="evidence" value="ECO:0007669"/>
    <property type="project" value="InterPro"/>
</dbReference>
<reference evidence="2" key="1">
    <citation type="journal article" date="2014" name="Int. J. Syst. Evol. Microbiol.">
        <title>Complete genome sequence of Corynebacterium casei LMG S-19264T (=DSM 44701T), isolated from a smear-ripened cheese.</title>
        <authorList>
            <consortium name="US DOE Joint Genome Institute (JGI-PGF)"/>
            <person name="Walter F."/>
            <person name="Albersmeier A."/>
            <person name="Kalinowski J."/>
            <person name="Ruckert C."/>
        </authorList>
    </citation>
    <scope>NUCLEOTIDE SEQUENCE</scope>
    <source>
        <strain evidence="2">JCM 4646</strain>
    </source>
</reference>
<dbReference type="GO" id="GO:0010181">
    <property type="term" value="F:FMN binding"/>
    <property type="evidence" value="ECO:0007669"/>
    <property type="project" value="TreeGrafter"/>
</dbReference>
<dbReference type="GeneID" id="95352186"/>
<dbReference type="PANTHER" id="PTHR30543:SF21">
    <property type="entry name" value="NAD(P)H-DEPENDENT FMN REDUCTASE LOT6"/>
    <property type="match status" value="1"/>
</dbReference>
<accession>A0A919FI41</accession>
<evidence type="ECO:0000259" key="1">
    <source>
        <dbReference type="Pfam" id="PF03358"/>
    </source>
</evidence>
<dbReference type="GO" id="GO:0005829">
    <property type="term" value="C:cytosol"/>
    <property type="evidence" value="ECO:0007669"/>
    <property type="project" value="TreeGrafter"/>
</dbReference>